<sequence length="92" mass="10237">VLTLGTITMKITISLVRLYEQISGAKYVIIMRTCGTNKLIIVNVYLSGCPSNPKTIIDSIIKLLKESFSTNLSILVSKIHGFFFLKFLVSLI</sequence>
<evidence type="ECO:0000313" key="2">
    <source>
        <dbReference type="EMBL" id="GAV67840.1"/>
    </source>
</evidence>
<dbReference type="GO" id="GO:0009060">
    <property type="term" value="P:aerobic respiration"/>
    <property type="evidence" value="ECO:0007669"/>
    <property type="project" value="TreeGrafter"/>
</dbReference>
<dbReference type="SUPFAM" id="SSF56770">
    <property type="entry name" value="HydA/Nqo6-like"/>
    <property type="match status" value="1"/>
</dbReference>
<dbReference type="GO" id="GO:0008137">
    <property type="term" value="F:NADH dehydrogenase (ubiquinone) activity"/>
    <property type="evidence" value="ECO:0007669"/>
    <property type="project" value="TreeGrafter"/>
</dbReference>
<comment type="caution">
    <text evidence="2">The sequence shown here is derived from an EMBL/GenBank/DDBJ whole genome shotgun (WGS) entry which is preliminary data.</text>
</comment>
<dbReference type="GO" id="GO:0045271">
    <property type="term" value="C:respiratory chain complex I"/>
    <property type="evidence" value="ECO:0007669"/>
    <property type="project" value="TreeGrafter"/>
</dbReference>
<dbReference type="GO" id="GO:0015990">
    <property type="term" value="P:electron transport coupled proton transport"/>
    <property type="evidence" value="ECO:0007669"/>
    <property type="project" value="TreeGrafter"/>
</dbReference>
<name>A0A1Q3BIJ2_CEPFO</name>
<dbReference type="PANTHER" id="PTHR11995:SF14">
    <property type="entry name" value="NADH DEHYDROGENASE [UBIQUINONE] IRON-SULFUR PROTEIN 7, MITOCHONDRIAL"/>
    <property type="match status" value="1"/>
</dbReference>
<dbReference type="OrthoDB" id="1889813at2759"/>
<feature type="non-terminal residue" evidence="2">
    <location>
        <position position="1"/>
    </location>
</feature>
<evidence type="ECO:0000256" key="1">
    <source>
        <dbReference type="ARBA" id="ARBA00023004"/>
    </source>
</evidence>
<accession>A0A1Q3BIJ2</accession>
<organism evidence="2 3">
    <name type="scientific">Cephalotus follicularis</name>
    <name type="common">Albany pitcher plant</name>
    <dbReference type="NCBI Taxonomy" id="3775"/>
    <lineage>
        <taxon>Eukaryota</taxon>
        <taxon>Viridiplantae</taxon>
        <taxon>Streptophyta</taxon>
        <taxon>Embryophyta</taxon>
        <taxon>Tracheophyta</taxon>
        <taxon>Spermatophyta</taxon>
        <taxon>Magnoliopsida</taxon>
        <taxon>eudicotyledons</taxon>
        <taxon>Gunneridae</taxon>
        <taxon>Pentapetalae</taxon>
        <taxon>rosids</taxon>
        <taxon>fabids</taxon>
        <taxon>Oxalidales</taxon>
        <taxon>Cephalotaceae</taxon>
        <taxon>Cephalotus</taxon>
    </lineage>
</organism>
<protein>
    <submittedName>
        <fullName evidence="2">Uncharacterized protein</fullName>
    </submittedName>
</protein>
<reference evidence="3" key="1">
    <citation type="submission" date="2016-04" db="EMBL/GenBank/DDBJ databases">
        <title>Cephalotus genome sequencing.</title>
        <authorList>
            <person name="Fukushima K."/>
            <person name="Hasebe M."/>
            <person name="Fang X."/>
        </authorList>
    </citation>
    <scope>NUCLEOTIDE SEQUENCE [LARGE SCALE GENOMIC DNA]</scope>
    <source>
        <strain evidence="3">cv. St1</strain>
    </source>
</reference>
<dbReference type="Gene3D" id="3.40.50.12280">
    <property type="match status" value="1"/>
</dbReference>
<gene>
    <name evidence="2" type="ORF">CFOL_v3_11344</name>
</gene>
<dbReference type="EMBL" id="BDDD01000589">
    <property type="protein sequence ID" value="GAV67840.1"/>
    <property type="molecule type" value="Genomic_DNA"/>
</dbReference>
<proteinExistence type="predicted"/>
<dbReference type="Proteomes" id="UP000187406">
    <property type="component" value="Unassembled WGS sequence"/>
</dbReference>
<evidence type="ECO:0000313" key="3">
    <source>
        <dbReference type="Proteomes" id="UP000187406"/>
    </source>
</evidence>
<keyword evidence="3" id="KW-1185">Reference proteome</keyword>
<keyword evidence="1" id="KW-0408">Iron</keyword>
<dbReference type="AlphaFoldDB" id="A0A1Q3BIJ2"/>
<dbReference type="InParanoid" id="A0A1Q3BIJ2"/>
<dbReference type="STRING" id="3775.A0A1Q3BIJ2"/>
<dbReference type="PANTHER" id="PTHR11995">
    <property type="entry name" value="NADH DEHYDROGENASE"/>
    <property type="match status" value="1"/>
</dbReference>